<reference evidence="4" key="1">
    <citation type="journal article" date="2019" name="Int. J. Syst. Evol. Microbiol.">
        <title>The Global Catalogue of Microorganisms (GCM) 10K type strain sequencing project: providing services to taxonomists for standard genome sequencing and annotation.</title>
        <authorList>
            <consortium name="The Broad Institute Genomics Platform"/>
            <consortium name="The Broad Institute Genome Sequencing Center for Infectious Disease"/>
            <person name="Wu L."/>
            <person name="Ma J."/>
        </authorList>
    </citation>
    <scope>NUCLEOTIDE SEQUENCE [LARGE SCALE GENOMIC DNA]</scope>
    <source>
        <strain evidence="4">CCM 7480</strain>
    </source>
</reference>
<feature type="region of interest" description="Disordered" evidence="2">
    <location>
        <begin position="159"/>
        <end position="179"/>
    </location>
</feature>
<keyword evidence="1" id="KW-0175">Coiled coil</keyword>
<evidence type="ECO:0000313" key="3">
    <source>
        <dbReference type="EMBL" id="MFC3457538.1"/>
    </source>
</evidence>
<name>A0ABV7PED9_9BURK</name>
<sequence>MPKKIPEAPITGIEKELMDALARLKSGQPKNAILSKKAKLGKLRINAATVAREANRSRTLIGHDGCAYPRVRAAVKAAAEPEVPPTSFEDVNRRLREDNQELRKTVKLAMSQVAAMIKRMDHLEREATRRIKTAERAVAGSTGATGHNSIAGANLLRNHLAPVVPLPRRSDPSGAAEER</sequence>
<feature type="coiled-coil region" evidence="1">
    <location>
        <begin position="92"/>
        <end position="126"/>
    </location>
</feature>
<organism evidence="3 4">
    <name type="scientific">Massilia haematophila</name>
    <dbReference type="NCBI Taxonomy" id="457923"/>
    <lineage>
        <taxon>Bacteria</taxon>
        <taxon>Pseudomonadati</taxon>
        <taxon>Pseudomonadota</taxon>
        <taxon>Betaproteobacteria</taxon>
        <taxon>Burkholderiales</taxon>
        <taxon>Oxalobacteraceae</taxon>
        <taxon>Telluria group</taxon>
        <taxon>Massilia</taxon>
    </lineage>
</organism>
<evidence type="ECO:0008006" key="5">
    <source>
        <dbReference type="Google" id="ProtNLM"/>
    </source>
</evidence>
<accession>A0ABV7PED9</accession>
<feature type="compositionally biased region" description="Basic and acidic residues" evidence="2">
    <location>
        <begin position="168"/>
        <end position="179"/>
    </location>
</feature>
<dbReference type="EMBL" id="JBHRVV010000001">
    <property type="protein sequence ID" value="MFC3457538.1"/>
    <property type="molecule type" value="Genomic_DNA"/>
</dbReference>
<keyword evidence="4" id="KW-1185">Reference proteome</keyword>
<comment type="caution">
    <text evidence="3">The sequence shown here is derived from an EMBL/GenBank/DDBJ whole genome shotgun (WGS) entry which is preliminary data.</text>
</comment>
<protein>
    <recommendedName>
        <fullName evidence="5">KfrA N-terminal DNA-binding domain-containing protein</fullName>
    </recommendedName>
</protein>
<proteinExistence type="predicted"/>
<dbReference type="Proteomes" id="UP001595665">
    <property type="component" value="Unassembled WGS sequence"/>
</dbReference>
<evidence type="ECO:0000256" key="1">
    <source>
        <dbReference type="SAM" id="Coils"/>
    </source>
</evidence>
<gene>
    <name evidence="3" type="ORF">ACFOPH_04670</name>
</gene>
<evidence type="ECO:0000256" key="2">
    <source>
        <dbReference type="SAM" id="MobiDB-lite"/>
    </source>
</evidence>
<evidence type="ECO:0000313" key="4">
    <source>
        <dbReference type="Proteomes" id="UP001595665"/>
    </source>
</evidence>
<dbReference type="RefSeq" id="WP_379733842.1">
    <property type="nucleotide sequence ID" value="NZ_JBHRVV010000001.1"/>
</dbReference>